<name>A0A1M6FVB1_9FIRM</name>
<dbReference type="STRING" id="1121476.SAMN02745751_01555"/>
<dbReference type="PANTHER" id="PTHR18964:SF149">
    <property type="entry name" value="BIFUNCTIONAL UDP-N-ACETYLGLUCOSAMINE 2-EPIMERASE_N-ACETYLMANNOSAMINE KINASE"/>
    <property type="match status" value="1"/>
</dbReference>
<evidence type="ECO:0000256" key="1">
    <source>
        <dbReference type="ARBA" id="ARBA00006479"/>
    </source>
</evidence>
<reference evidence="2 3" key="1">
    <citation type="submission" date="2016-11" db="EMBL/GenBank/DDBJ databases">
        <authorList>
            <person name="Jaros S."/>
            <person name="Januszkiewicz K."/>
            <person name="Wedrychowicz H."/>
        </authorList>
    </citation>
    <scope>NUCLEOTIDE SEQUENCE [LARGE SCALE GENOMIC DNA]</scope>
    <source>
        <strain evidence="2 3">DSM 17477</strain>
    </source>
</reference>
<protein>
    <submittedName>
        <fullName evidence="2">Glucokinase</fullName>
    </submittedName>
</protein>
<gene>
    <name evidence="2" type="ORF">SAMN02745751_01555</name>
</gene>
<dbReference type="InterPro" id="IPR043129">
    <property type="entry name" value="ATPase_NBD"/>
</dbReference>
<comment type="similarity">
    <text evidence="1">Belongs to the ROK (NagC/XylR) family.</text>
</comment>
<keyword evidence="2" id="KW-0418">Kinase</keyword>
<organism evidence="2 3">
    <name type="scientific">Dethiosulfatibacter aminovorans DSM 17477</name>
    <dbReference type="NCBI Taxonomy" id="1121476"/>
    <lineage>
        <taxon>Bacteria</taxon>
        <taxon>Bacillati</taxon>
        <taxon>Bacillota</taxon>
        <taxon>Tissierellia</taxon>
        <taxon>Dethiosulfatibacter</taxon>
    </lineage>
</organism>
<keyword evidence="2" id="KW-0808">Transferase</keyword>
<dbReference type="Proteomes" id="UP000184052">
    <property type="component" value="Unassembled WGS sequence"/>
</dbReference>
<accession>A0A1M6FVB1</accession>
<dbReference type="RefSeq" id="WP_073049014.1">
    <property type="nucleotide sequence ID" value="NZ_FQZL01000009.1"/>
</dbReference>
<dbReference type="Pfam" id="PF00480">
    <property type="entry name" value="ROK"/>
    <property type="match status" value="1"/>
</dbReference>
<keyword evidence="3" id="KW-1185">Reference proteome</keyword>
<dbReference type="Gene3D" id="3.30.420.40">
    <property type="match status" value="2"/>
</dbReference>
<dbReference type="PANTHER" id="PTHR18964">
    <property type="entry name" value="ROK (REPRESSOR, ORF, KINASE) FAMILY"/>
    <property type="match status" value="1"/>
</dbReference>
<dbReference type="AlphaFoldDB" id="A0A1M6FVB1"/>
<dbReference type="OrthoDB" id="9795247at2"/>
<dbReference type="GO" id="GO:0016301">
    <property type="term" value="F:kinase activity"/>
    <property type="evidence" value="ECO:0007669"/>
    <property type="project" value="UniProtKB-KW"/>
</dbReference>
<dbReference type="InterPro" id="IPR000600">
    <property type="entry name" value="ROK"/>
</dbReference>
<proteinExistence type="inferred from homology"/>
<dbReference type="EMBL" id="FQZL01000009">
    <property type="protein sequence ID" value="SHJ01681.1"/>
    <property type="molecule type" value="Genomic_DNA"/>
</dbReference>
<evidence type="ECO:0000313" key="2">
    <source>
        <dbReference type="EMBL" id="SHJ01681.1"/>
    </source>
</evidence>
<dbReference type="SUPFAM" id="SSF53067">
    <property type="entry name" value="Actin-like ATPase domain"/>
    <property type="match status" value="1"/>
</dbReference>
<evidence type="ECO:0000313" key="3">
    <source>
        <dbReference type="Proteomes" id="UP000184052"/>
    </source>
</evidence>
<sequence length="300" mass="31987">MNFIGIDLGGTNLRVGIIDERGRILEKKTATTEGDKGPEFVINKIIDTVRSLEGFSDAVAVGIGVPGAVDYENGLIPCFTNIPGWEDVKLKTLLEEAFGKKVYLENDANAAGYSEAIIGAGKGCNIVQYMTISTGVGGGLIIDGKVIRGQSGNASEIAKIILPSKYDFDKVGDSNLENLASGTAIGHFGRKLIDGVDDASDVFRLYGEGHLLAMDIIDHALESLARGISNISFVVEPDIFVLGGGVMNSLKPFLGELMNRARTYMPKRMGERLKIVPGILEEPGMIGVVLVAAELIKNTD</sequence>